<dbReference type="EMBL" id="MT141518">
    <property type="protein sequence ID" value="QJA64365.1"/>
    <property type="molecule type" value="Genomic_DNA"/>
</dbReference>
<keyword evidence="1" id="KW-1133">Transmembrane helix</keyword>
<dbReference type="AlphaFoldDB" id="A0A6M3J599"/>
<gene>
    <name evidence="2" type="ORF">MM415B00505_0029</name>
</gene>
<protein>
    <submittedName>
        <fullName evidence="2">Uncharacterized protein</fullName>
    </submittedName>
</protein>
<feature type="transmembrane region" description="Helical" evidence="1">
    <location>
        <begin position="30"/>
        <end position="50"/>
    </location>
</feature>
<accession>A0A6M3J599</accession>
<name>A0A6M3J599_9ZZZZ</name>
<keyword evidence="1" id="KW-0812">Transmembrane</keyword>
<organism evidence="2">
    <name type="scientific">viral metagenome</name>
    <dbReference type="NCBI Taxonomy" id="1070528"/>
    <lineage>
        <taxon>unclassified sequences</taxon>
        <taxon>metagenomes</taxon>
        <taxon>organismal metagenomes</taxon>
    </lineage>
</organism>
<proteinExistence type="predicted"/>
<evidence type="ECO:0000313" key="2">
    <source>
        <dbReference type="EMBL" id="QJA64365.1"/>
    </source>
</evidence>
<evidence type="ECO:0000256" key="1">
    <source>
        <dbReference type="SAM" id="Phobius"/>
    </source>
</evidence>
<keyword evidence="1" id="KW-0472">Membrane</keyword>
<sequence>MKNTIANYKDMTVPKDTRCHRKQQHTSSTGAWMSWIFIIVVTVRLVPQIWKLLGRPWLLLGPGRQGNDEKQGG</sequence>
<reference evidence="2" key="1">
    <citation type="submission" date="2020-03" db="EMBL/GenBank/DDBJ databases">
        <title>The deep terrestrial virosphere.</title>
        <authorList>
            <person name="Holmfeldt K."/>
            <person name="Nilsson E."/>
            <person name="Simone D."/>
            <person name="Lopez-Fernandez M."/>
            <person name="Wu X."/>
            <person name="de Brujin I."/>
            <person name="Lundin D."/>
            <person name="Andersson A."/>
            <person name="Bertilsson S."/>
            <person name="Dopson M."/>
        </authorList>
    </citation>
    <scope>NUCLEOTIDE SEQUENCE</scope>
    <source>
        <strain evidence="2">MM415B00505</strain>
    </source>
</reference>